<feature type="domain" description="Guanylate cyclase" evidence="1">
    <location>
        <begin position="317"/>
        <end position="455"/>
    </location>
</feature>
<protein>
    <submittedName>
        <fullName evidence="2">Adenylate/guanylate cyclase domain-containing protein</fullName>
    </submittedName>
</protein>
<dbReference type="SMART" id="SM00044">
    <property type="entry name" value="CYCc"/>
    <property type="match status" value="1"/>
</dbReference>
<dbReference type="GO" id="GO:0035556">
    <property type="term" value="P:intracellular signal transduction"/>
    <property type="evidence" value="ECO:0007669"/>
    <property type="project" value="InterPro"/>
</dbReference>
<dbReference type="PANTHER" id="PTHR43081">
    <property type="entry name" value="ADENYLATE CYCLASE, TERMINAL-DIFFERENTIATION SPECIFIC-RELATED"/>
    <property type="match status" value="1"/>
</dbReference>
<dbReference type="Pfam" id="PF00211">
    <property type="entry name" value="Guanylate_cyc"/>
    <property type="match status" value="1"/>
</dbReference>
<dbReference type="GO" id="GO:0006171">
    <property type="term" value="P:cAMP biosynthetic process"/>
    <property type="evidence" value="ECO:0007669"/>
    <property type="project" value="TreeGrafter"/>
</dbReference>
<keyword evidence="3" id="KW-1185">Reference proteome</keyword>
<dbReference type="EMBL" id="NRRE01000023">
    <property type="protein sequence ID" value="MBK1697429.1"/>
    <property type="molecule type" value="Genomic_DNA"/>
</dbReference>
<dbReference type="SUPFAM" id="SSF55073">
    <property type="entry name" value="Nucleotide cyclase"/>
    <property type="match status" value="1"/>
</dbReference>
<name>A0A934QIC2_9PROT</name>
<dbReference type="CDD" id="cd07302">
    <property type="entry name" value="CHD"/>
    <property type="match status" value="1"/>
</dbReference>
<dbReference type="InterPro" id="IPR001054">
    <property type="entry name" value="A/G_cyclase"/>
</dbReference>
<evidence type="ECO:0000313" key="2">
    <source>
        <dbReference type="EMBL" id="MBK1697429.1"/>
    </source>
</evidence>
<dbReference type="AlphaFoldDB" id="A0A934QIC2"/>
<sequence>MQRAAVPWGRRPFFARYIPLSERCPRGSPSLLQALGVHGVCRLVSHARHRLPCRRRGSRCATLLTRAKDPIPSMDKTREASRLVAPPTTGPLHCCPRPNDEASEVPGLLRWLAESAETGTSEEHILAGACERLCAAGVPVDRAFAGIELIHPLLEGQLYLWNSHDHSVSRRDLDRFDDERSEWEVSPLYQLHNTGTTELRRRVGVTYVPGEFPLVDKMVADGIQDYVAFMLRRQGSHVVGEHDMTFLTFATRAPEGFSEHALDRLRASVSAISGAMRLATGPRMIYALMETYLGQNAGRRVLRGGIARGEAEEIRAVIWLSDLHGFTKIADEVDPDAVVPLLNAYAEAQVAAVERYGGEVLKFMGDGVLAIFPIDGSGSGFGDCEKACGAALDAAEDTFVTISELNRSRSARGDVTTTLYLGLHVGQVYYGNIGSPERLDFTVVGPAVNEASRIADMAKAVDKDAVVSSAFVEAAPGTRHRLVSLGRHALRGVYRPQELFTLDPETER</sequence>
<dbReference type="InterPro" id="IPR029787">
    <property type="entry name" value="Nucleotide_cyclase"/>
</dbReference>
<evidence type="ECO:0000259" key="1">
    <source>
        <dbReference type="PROSITE" id="PS50125"/>
    </source>
</evidence>
<dbReference type="InterPro" id="IPR050697">
    <property type="entry name" value="Adenylyl/Guanylyl_Cyclase_3/4"/>
</dbReference>
<dbReference type="PROSITE" id="PS50125">
    <property type="entry name" value="GUANYLATE_CYCLASE_2"/>
    <property type="match status" value="1"/>
</dbReference>
<organism evidence="2 3">
    <name type="scientific">Rhodovibrio salinarum</name>
    <dbReference type="NCBI Taxonomy" id="1087"/>
    <lineage>
        <taxon>Bacteria</taxon>
        <taxon>Pseudomonadati</taxon>
        <taxon>Pseudomonadota</taxon>
        <taxon>Alphaproteobacteria</taxon>
        <taxon>Rhodospirillales</taxon>
        <taxon>Rhodovibrionaceae</taxon>
        <taxon>Rhodovibrio</taxon>
    </lineage>
</organism>
<proteinExistence type="predicted"/>
<dbReference type="PANTHER" id="PTHR43081:SF11">
    <property type="entry name" value="BLR2264 PROTEIN"/>
    <property type="match status" value="1"/>
</dbReference>
<evidence type="ECO:0000313" key="3">
    <source>
        <dbReference type="Proteomes" id="UP000778970"/>
    </source>
</evidence>
<accession>A0A934QIC2</accession>
<reference evidence="2" key="1">
    <citation type="submission" date="2017-08" db="EMBL/GenBank/DDBJ databases">
        <authorList>
            <person name="Imhoff J.F."/>
            <person name="Rahn T."/>
            <person name="Kuenzel S."/>
            <person name="Neulinger S.C."/>
        </authorList>
    </citation>
    <scope>NUCLEOTIDE SEQUENCE</scope>
    <source>
        <strain evidence="2">DSM 9154</strain>
    </source>
</reference>
<gene>
    <name evidence="2" type="ORF">CKO21_09225</name>
</gene>
<reference evidence="2" key="2">
    <citation type="journal article" date="2020" name="Microorganisms">
        <title>Osmotic Adaptation and Compatible Solute Biosynthesis of Phototrophic Bacteria as Revealed from Genome Analyses.</title>
        <authorList>
            <person name="Imhoff J.F."/>
            <person name="Rahn T."/>
            <person name="Kunzel S."/>
            <person name="Keller A."/>
            <person name="Neulinger S.C."/>
        </authorList>
    </citation>
    <scope>NUCLEOTIDE SEQUENCE</scope>
    <source>
        <strain evidence="2">DSM 9154</strain>
    </source>
</reference>
<dbReference type="GO" id="GO:0004016">
    <property type="term" value="F:adenylate cyclase activity"/>
    <property type="evidence" value="ECO:0007669"/>
    <property type="project" value="UniProtKB-ARBA"/>
</dbReference>
<dbReference type="Proteomes" id="UP000778970">
    <property type="component" value="Unassembled WGS sequence"/>
</dbReference>
<dbReference type="Gene3D" id="3.30.70.1230">
    <property type="entry name" value="Nucleotide cyclase"/>
    <property type="match status" value="1"/>
</dbReference>
<comment type="caution">
    <text evidence="2">The sequence shown here is derived from an EMBL/GenBank/DDBJ whole genome shotgun (WGS) entry which is preliminary data.</text>
</comment>